<comment type="caution">
    <text evidence="1">The sequence shown here is derived from an EMBL/GenBank/DDBJ whole genome shotgun (WGS) entry which is preliminary data.</text>
</comment>
<keyword evidence="2" id="KW-1185">Reference proteome</keyword>
<sequence length="48" mass="5418">MIAFSDNMPVIVPLGNHWNMPVAVPDSTVNYFIRDKRIGSGNFPDQKK</sequence>
<dbReference type="EMBL" id="JAPOHD010000020">
    <property type="protein sequence ID" value="MCY1720730.1"/>
    <property type="molecule type" value="Genomic_DNA"/>
</dbReference>
<proteinExistence type="predicted"/>
<dbReference type="RefSeq" id="WP_343333063.1">
    <property type="nucleotide sequence ID" value="NZ_JAPOHD010000020.1"/>
</dbReference>
<organism evidence="1 2">
    <name type="scientific">Draconibacterium aestuarii</name>
    <dbReference type="NCBI Taxonomy" id="2998507"/>
    <lineage>
        <taxon>Bacteria</taxon>
        <taxon>Pseudomonadati</taxon>
        <taxon>Bacteroidota</taxon>
        <taxon>Bacteroidia</taxon>
        <taxon>Marinilabiliales</taxon>
        <taxon>Prolixibacteraceae</taxon>
        <taxon>Draconibacterium</taxon>
    </lineage>
</organism>
<evidence type="ECO:0000313" key="2">
    <source>
        <dbReference type="Proteomes" id="UP001145087"/>
    </source>
</evidence>
<protein>
    <submittedName>
        <fullName evidence="1">Uncharacterized protein</fullName>
    </submittedName>
</protein>
<name>A0A9X3F5M0_9BACT</name>
<dbReference type="AlphaFoldDB" id="A0A9X3F5M0"/>
<gene>
    <name evidence="1" type="ORF">OU798_10270</name>
</gene>
<reference evidence="1" key="1">
    <citation type="submission" date="2022-11" db="EMBL/GenBank/DDBJ databases">
        <title>Marilongibacter aestuarii gen. nov., sp. nov., isolated from tidal flat sediment.</title>
        <authorList>
            <person name="Jiayan W."/>
        </authorList>
    </citation>
    <scope>NUCLEOTIDE SEQUENCE</scope>
    <source>
        <strain evidence="1">Z1-6</strain>
    </source>
</reference>
<dbReference type="Proteomes" id="UP001145087">
    <property type="component" value="Unassembled WGS sequence"/>
</dbReference>
<accession>A0A9X3F5M0</accession>
<evidence type="ECO:0000313" key="1">
    <source>
        <dbReference type="EMBL" id="MCY1720730.1"/>
    </source>
</evidence>